<evidence type="ECO:0000256" key="1">
    <source>
        <dbReference type="SAM" id="MobiDB-lite"/>
    </source>
</evidence>
<feature type="region of interest" description="Disordered" evidence="1">
    <location>
        <begin position="1"/>
        <end position="51"/>
    </location>
</feature>
<keyword evidence="3" id="KW-1185">Reference proteome</keyword>
<accession>A0AAD3RIB2</accession>
<comment type="caution">
    <text evidence="2">The sequence shown here is derived from an EMBL/GenBank/DDBJ whole genome shotgun (WGS) entry which is preliminary data.</text>
</comment>
<reference evidence="2" key="1">
    <citation type="submission" date="2022-08" db="EMBL/GenBank/DDBJ databases">
        <title>Genome sequencing of akame (Lates japonicus).</title>
        <authorList>
            <person name="Hashiguchi Y."/>
            <person name="Takahashi H."/>
        </authorList>
    </citation>
    <scope>NUCLEOTIDE SEQUENCE</scope>
    <source>
        <strain evidence="2">Kochi</strain>
    </source>
</reference>
<evidence type="ECO:0000313" key="3">
    <source>
        <dbReference type="Proteomes" id="UP001279410"/>
    </source>
</evidence>
<evidence type="ECO:0000313" key="2">
    <source>
        <dbReference type="EMBL" id="GLD70143.1"/>
    </source>
</evidence>
<sequence length="213" mass="22860">MLMRRNGCHREEEKGRGTQPEEEADHDSGEEVSPPAAAARPGGMDDDDEEAAAAVAAAVCKFLETTGMSPGVSSTSSDQCWLYGPEFVIKYAKLHARIEALCASAFSALDDFEPHDVACYDVDGEPVAAGASDASQGKNLPERVPENTKEFIARDDDEDEEDHSCEGRGDRLQPPLPLLRSDALGPGGLIPCMEVFDLSSDDDNDIDSQAMKV</sequence>
<organism evidence="2 3">
    <name type="scientific">Lates japonicus</name>
    <name type="common">Japanese lates</name>
    <dbReference type="NCBI Taxonomy" id="270547"/>
    <lineage>
        <taxon>Eukaryota</taxon>
        <taxon>Metazoa</taxon>
        <taxon>Chordata</taxon>
        <taxon>Craniata</taxon>
        <taxon>Vertebrata</taxon>
        <taxon>Euteleostomi</taxon>
        <taxon>Actinopterygii</taxon>
        <taxon>Neopterygii</taxon>
        <taxon>Teleostei</taxon>
        <taxon>Neoteleostei</taxon>
        <taxon>Acanthomorphata</taxon>
        <taxon>Carangaria</taxon>
        <taxon>Carangaria incertae sedis</taxon>
        <taxon>Centropomidae</taxon>
        <taxon>Lates</taxon>
    </lineage>
</organism>
<protein>
    <submittedName>
        <fullName evidence="2">GTPase IMAP family member 9-like protein</fullName>
    </submittedName>
</protein>
<name>A0AAD3RIB2_LATJO</name>
<dbReference type="Proteomes" id="UP001279410">
    <property type="component" value="Unassembled WGS sequence"/>
</dbReference>
<proteinExistence type="predicted"/>
<gene>
    <name evidence="2" type="ORF">AKAME5_002146000</name>
</gene>
<feature type="region of interest" description="Disordered" evidence="1">
    <location>
        <begin position="154"/>
        <end position="177"/>
    </location>
</feature>
<feature type="compositionally biased region" description="Acidic residues" evidence="1">
    <location>
        <begin position="20"/>
        <end position="30"/>
    </location>
</feature>
<dbReference type="EMBL" id="BRZM01000349">
    <property type="protein sequence ID" value="GLD70143.1"/>
    <property type="molecule type" value="Genomic_DNA"/>
</dbReference>
<dbReference type="AlphaFoldDB" id="A0AAD3RIB2"/>